<dbReference type="CDD" id="cd11477">
    <property type="entry name" value="SLC5sbd_u1"/>
    <property type="match status" value="1"/>
</dbReference>
<dbReference type="STRING" id="1224947.SAMN05216480_103155"/>
<keyword evidence="3" id="KW-0813">Transport</keyword>
<dbReference type="GO" id="GO:0015824">
    <property type="term" value="P:proline transport"/>
    <property type="evidence" value="ECO:0007669"/>
    <property type="project" value="TreeGrafter"/>
</dbReference>
<comment type="catalytic activity">
    <reaction evidence="12">
        <text>L-proline(in) + Na(+)(in) = L-proline(out) + Na(+)(out)</text>
        <dbReference type="Rhea" id="RHEA:28967"/>
        <dbReference type="ChEBI" id="CHEBI:29101"/>
        <dbReference type="ChEBI" id="CHEBI:60039"/>
    </reaction>
</comment>
<accession>A0A1I7G481</accession>
<protein>
    <submittedName>
        <fullName evidence="15">Na+/proline symporter</fullName>
    </submittedName>
</protein>
<dbReference type="AlphaFoldDB" id="A0A1I7G481"/>
<evidence type="ECO:0000256" key="6">
    <source>
        <dbReference type="ARBA" id="ARBA00022847"/>
    </source>
</evidence>
<dbReference type="GO" id="GO:0005886">
    <property type="term" value="C:plasma membrane"/>
    <property type="evidence" value="ECO:0007669"/>
    <property type="project" value="UniProtKB-SubCell"/>
</dbReference>
<dbReference type="GO" id="GO:0015193">
    <property type="term" value="F:L-proline transmembrane transporter activity"/>
    <property type="evidence" value="ECO:0007669"/>
    <property type="project" value="TreeGrafter"/>
</dbReference>
<feature type="transmembrane region" description="Helical" evidence="14">
    <location>
        <begin position="78"/>
        <end position="99"/>
    </location>
</feature>
<dbReference type="OrthoDB" id="9761931at2"/>
<dbReference type="InterPro" id="IPR050277">
    <property type="entry name" value="Sodium:Solute_Symporter"/>
</dbReference>
<evidence type="ECO:0000256" key="8">
    <source>
        <dbReference type="ARBA" id="ARBA00023053"/>
    </source>
</evidence>
<name>A0A1I7G481_9FLAO</name>
<dbReference type="RefSeq" id="WP_093024360.1">
    <property type="nucleotide sequence ID" value="NZ_FPBK01000003.1"/>
</dbReference>
<feature type="transmembrane region" description="Helical" evidence="14">
    <location>
        <begin position="364"/>
        <end position="388"/>
    </location>
</feature>
<evidence type="ECO:0000256" key="7">
    <source>
        <dbReference type="ARBA" id="ARBA00022989"/>
    </source>
</evidence>
<comment type="similarity">
    <text evidence="2 13">Belongs to the sodium:solute symporter (SSF) (TC 2.A.21) family.</text>
</comment>
<gene>
    <name evidence="15" type="ORF">SAMN05216480_103155</name>
</gene>
<keyword evidence="10 14" id="KW-0472">Membrane</keyword>
<feature type="transmembrane region" description="Helical" evidence="14">
    <location>
        <begin position="167"/>
        <end position="187"/>
    </location>
</feature>
<feature type="transmembrane region" description="Helical" evidence="14">
    <location>
        <begin position="264"/>
        <end position="285"/>
    </location>
</feature>
<feature type="transmembrane region" description="Helical" evidence="14">
    <location>
        <begin position="582"/>
        <end position="601"/>
    </location>
</feature>
<keyword evidence="5 14" id="KW-0812">Transmembrane</keyword>
<feature type="transmembrane region" description="Helical" evidence="14">
    <location>
        <begin position="464"/>
        <end position="482"/>
    </location>
</feature>
<reference evidence="15 16" key="1">
    <citation type="submission" date="2016-10" db="EMBL/GenBank/DDBJ databases">
        <authorList>
            <person name="de Groot N.N."/>
        </authorList>
    </citation>
    <scope>NUCLEOTIDE SEQUENCE [LARGE SCALE GENOMIC DNA]</scope>
    <source>
        <strain evidence="15 16">CGMCC 1.12333</strain>
    </source>
</reference>
<dbReference type="Proteomes" id="UP000199138">
    <property type="component" value="Unassembled WGS sequence"/>
</dbReference>
<evidence type="ECO:0000313" key="15">
    <source>
        <dbReference type="EMBL" id="SFU43249.1"/>
    </source>
</evidence>
<feature type="transmembrane region" description="Helical" evidence="14">
    <location>
        <begin position="120"/>
        <end position="147"/>
    </location>
</feature>
<dbReference type="EMBL" id="FPBK01000003">
    <property type="protein sequence ID" value="SFU43249.1"/>
    <property type="molecule type" value="Genomic_DNA"/>
</dbReference>
<feature type="transmembrane region" description="Helical" evidence="14">
    <location>
        <begin position="6"/>
        <end position="25"/>
    </location>
</feature>
<dbReference type="GO" id="GO:0005298">
    <property type="term" value="F:proline:sodium symporter activity"/>
    <property type="evidence" value="ECO:0007669"/>
    <property type="project" value="TreeGrafter"/>
</dbReference>
<keyword evidence="6" id="KW-0769">Symport</keyword>
<dbReference type="Pfam" id="PF00474">
    <property type="entry name" value="SSF"/>
    <property type="match status" value="1"/>
</dbReference>
<evidence type="ECO:0000256" key="5">
    <source>
        <dbReference type="ARBA" id="ARBA00022692"/>
    </source>
</evidence>
<organism evidence="15 16">
    <name type="scientific">Pustulibacterium marinum</name>
    <dbReference type="NCBI Taxonomy" id="1224947"/>
    <lineage>
        <taxon>Bacteria</taxon>
        <taxon>Pseudomonadati</taxon>
        <taxon>Bacteroidota</taxon>
        <taxon>Flavobacteriia</taxon>
        <taxon>Flavobacteriales</taxon>
        <taxon>Flavobacteriaceae</taxon>
        <taxon>Pustulibacterium</taxon>
    </lineage>
</organism>
<evidence type="ECO:0000256" key="14">
    <source>
        <dbReference type="SAM" id="Phobius"/>
    </source>
</evidence>
<feature type="transmembrane region" description="Helical" evidence="14">
    <location>
        <begin position="488"/>
        <end position="508"/>
    </location>
</feature>
<evidence type="ECO:0000256" key="2">
    <source>
        <dbReference type="ARBA" id="ARBA00006434"/>
    </source>
</evidence>
<feature type="transmembrane region" description="Helical" evidence="14">
    <location>
        <begin position="199"/>
        <end position="220"/>
    </location>
</feature>
<comment type="subcellular location">
    <subcellularLocation>
        <location evidence="1">Cell membrane</location>
        <topology evidence="1">Multi-pass membrane protein</topology>
    </subcellularLocation>
</comment>
<evidence type="ECO:0000256" key="3">
    <source>
        <dbReference type="ARBA" id="ARBA00022448"/>
    </source>
</evidence>
<evidence type="ECO:0000256" key="4">
    <source>
        <dbReference type="ARBA" id="ARBA00022475"/>
    </source>
</evidence>
<keyword evidence="11" id="KW-0739">Sodium transport</keyword>
<evidence type="ECO:0000313" key="16">
    <source>
        <dbReference type="Proteomes" id="UP000199138"/>
    </source>
</evidence>
<feature type="transmembrane region" description="Helical" evidence="14">
    <location>
        <begin position="306"/>
        <end position="332"/>
    </location>
</feature>
<evidence type="ECO:0000256" key="11">
    <source>
        <dbReference type="ARBA" id="ARBA00023201"/>
    </source>
</evidence>
<dbReference type="InterPro" id="IPR001734">
    <property type="entry name" value="Na/solute_symporter"/>
</dbReference>
<keyword evidence="16" id="KW-1185">Reference proteome</keyword>
<feature type="transmembrane region" description="Helical" evidence="14">
    <location>
        <begin position="434"/>
        <end position="452"/>
    </location>
</feature>
<evidence type="ECO:0000256" key="13">
    <source>
        <dbReference type="RuleBase" id="RU362091"/>
    </source>
</evidence>
<evidence type="ECO:0000256" key="9">
    <source>
        <dbReference type="ARBA" id="ARBA00023065"/>
    </source>
</evidence>
<dbReference type="PANTHER" id="PTHR48086">
    <property type="entry name" value="SODIUM/PROLINE SYMPORTER-RELATED"/>
    <property type="match status" value="1"/>
</dbReference>
<feature type="transmembrane region" description="Helical" evidence="14">
    <location>
        <begin position="45"/>
        <end position="72"/>
    </location>
</feature>
<dbReference type="Gene3D" id="1.20.1730.10">
    <property type="entry name" value="Sodium/glucose cotransporter"/>
    <property type="match status" value="1"/>
</dbReference>
<keyword evidence="8" id="KW-0915">Sodium</keyword>
<evidence type="ECO:0000256" key="12">
    <source>
        <dbReference type="ARBA" id="ARBA00033708"/>
    </source>
</evidence>
<feature type="transmembrane region" description="Helical" evidence="14">
    <location>
        <begin position="554"/>
        <end position="576"/>
    </location>
</feature>
<keyword evidence="7 14" id="KW-1133">Transmembrane helix</keyword>
<feature type="transmembrane region" description="Helical" evidence="14">
    <location>
        <begin position="409"/>
        <end position="428"/>
    </location>
</feature>
<keyword evidence="4" id="KW-1003">Cell membrane</keyword>
<dbReference type="PROSITE" id="PS50283">
    <property type="entry name" value="NA_SOLUT_SYMP_3"/>
    <property type="match status" value="1"/>
</dbReference>
<sequence>MTLATIDIAIIIGYILVIVLLGYLVSTRKNKDMDSYFLGGKTIPWYILGVSNASGMFDITGTMWMVAIGFIYGLKSVWIPWLWPVWNQIFLMIFLAVWLRRSNVLTGAEWLKTRFGEGKGAILSHLVVVIFAIVSVIGFIAYGFVGIGKFATSFFPWDLSFAIGSSVIPSTHTYAMVIMILTAIYVVKGGMYSVVMTEVIQFIVMTIACILVGFVALNAVTPEQISQFTPSGWDELFFGWKLDLDWSNYIVAVNDKISADGYEYMSILMMLMLFKGVLVSIAGPLPSYDMQRILAAKTPKEAAKMSGIVSLVLFIPRYFMIFGLVVLSLVYLSDDLNNTNGTIDFEMILPYTVNNFIPIGLKGLLLAGLISAFMSTYAANVNAGPAYIVNDIYKRFINKNASQKKLMTMSYLSSLFVVILGITLGLFIGSIDTILKWITAALFGGYTAANLLKWIWWRFNGYGYFYGMITGLVVSMGIPVFFPNASAINTFPILFVLSLAASVIASLVTPACKKEVLMDFYEKVRPWGFWKPVYQWHKEINPDFKSNTDFLRDMLNCGVGAIWQLSFILIPIYLLIGQYTNLAISIIVMVATSAILKFNWLDKLKNEPQ</sequence>
<evidence type="ECO:0000256" key="1">
    <source>
        <dbReference type="ARBA" id="ARBA00004651"/>
    </source>
</evidence>
<proteinExistence type="inferred from homology"/>
<evidence type="ECO:0000256" key="10">
    <source>
        <dbReference type="ARBA" id="ARBA00023136"/>
    </source>
</evidence>
<keyword evidence="9" id="KW-0406">Ion transport</keyword>
<dbReference type="PANTHER" id="PTHR48086:SF3">
    <property type="entry name" value="SODIUM_PROLINE SYMPORTER"/>
    <property type="match status" value="1"/>
</dbReference>
<dbReference type="InterPro" id="IPR038377">
    <property type="entry name" value="Na/Glc_symporter_sf"/>
</dbReference>